<accession>A0A7C8JCX4</accession>
<protein>
    <submittedName>
        <fullName evidence="2">Uncharacterized protein</fullName>
    </submittedName>
</protein>
<gene>
    <name evidence="2" type="ORF">TWF102_005664</name>
</gene>
<sequence length="99" mass="11174">MPCMQPSVPDHLRGSDDDIDRELDRLFEELRRIQMTTERINAQLADSTSRCGCIDGYGPPDDPTSTSTSTSRSNISTRSTSEASSSGTRRRRIFPLFRY</sequence>
<evidence type="ECO:0000313" key="2">
    <source>
        <dbReference type="EMBL" id="KAF3111903.1"/>
    </source>
</evidence>
<dbReference type="AlphaFoldDB" id="A0A7C8JCX4"/>
<dbReference type="Proteomes" id="UP000475325">
    <property type="component" value="Unassembled WGS sequence"/>
</dbReference>
<evidence type="ECO:0000313" key="3">
    <source>
        <dbReference type="Proteomes" id="UP000475325"/>
    </source>
</evidence>
<name>A0A7C8JCX4_ORBOL</name>
<reference evidence="2 3" key="1">
    <citation type="submission" date="2019-06" db="EMBL/GenBank/DDBJ databases">
        <authorList>
            <person name="Palmer J.M."/>
        </authorList>
    </citation>
    <scope>NUCLEOTIDE SEQUENCE [LARGE SCALE GENOMIC DNA]</scope>
    <source>
        <strain evidence="2 3">TWF102</strain>
    </source>
</reference>
<dbReference type="EMBL" id="WIQW01000003">
    <property type="protein sequence ID" value="KAF3111903.1"/>
    <property type="molecule type" value="Genomic_DNA"/>
</dbReference>
<organism evidence="2 3">
    <name type="scientific">Orbilia oligospora</name>
    <name type="common">Nematode-trapping fungus</name>
    <name type="synonym">Arthrobotrys oligospora</name>
    <dbReference type="NCBI Taxonomy" id="2813651"/>
    <lineage>
        <taxon>Eukaryota</taxon>
        <taxon>Fungi</taxon>
        <taxon>Dikarya</taxon>
        <taxon>Ascomycota</taxon>
        <taxon>Pezizomycotina</taxon>
        <taxon>Orbiliomycetes</taxon>
        <taxon>Orbiliales</taxon>
        <taxon>Orbiliaceae</taxon>
        <taxon>Orbilia</taxon>
    </lineage>
</organism>
<feature type="compositionally biased region" description="Low complexity" evidence="1">
    <location>
        <begin position="64"/>
        <end position="87"/>
    </location>
</feature>
<comment type="caution">
    <text evidence="2">The sequence shown here is derived from an EMBL/GenBank/DDBJ whole genome shotgun (WGS) entry which is preliminary data.</text>
</comment>
<feature type="region of interest" description="Disordered" evidence="1">
    <location>
        <begin position="49"/>
        <end position="99"/>
    </location>
</feature>
<proteinExistence type="predicted"/>
<evidence type="ECO:0000256" key="1">
    <source>
        <dbReference type="SAM" id="MobiDB-lite"/>
    </source>
</evidence>